<keyword evidence="2" id="KW-0812">Transmembrane</keyword>
<name>A0A3B1E846_9ZZZZ</name>
<dbReference type="AlphaFoldDB" id="A0A3B1E846"/>
<dbReference type="EMBL" id="UOGK01000425">
    <property type="protein sequence ID" value="VAX40657.1"/>
    <property type="molecule type" value="Genomic_DNA"/>
</dbReference>
<keyword evidence="2" id="KW-1133">Transmembrane helix</keyword>
<evidence type="ECO:0008006" key="4">
    <source>
        <dbReference type="Google" id="ProtNLM"/>
    </source>
</evidence>
<feature type="region of interest" description="Disordered" evidence="1">
    <location>
        <begin position="76"/>
        <end position="100"/>
    </location>
</feature>
<proteinExistence type="predicted"/>
<feature type="compositionally biased region" description="Acidic residues" evidence="1">
    <location>
        <begin position="87"/>
        <end position="100"/>
    </location>
</feature>
<protein>
    <recommendedName>
        <fullName evidence="4">Prepilin-type N-terminal cleavage/methylation domain-containing protein</fullName>
    </recommendedName>
</protein>
<sequence length="100" mass="10543">MNRRSFTLIETVLAATLASVVVLGCMSAFFALSRTDKSLSARFHEANDLARLQKTMQRAFSSLVLSPDASLDADEVLTQGAGGAGGETDEAGDSSMPTEE</sequence>
<keyword evidence="2" id="KW-0472">Membrane</keyword>
<organism evidence="3">
    <name type="scientific">hydrothermal vent metagenome</name>
    <dbReference type="NCBI Taxonomy" id="652676"/>
    <lineage>
        <taxon>unclassified sequences</taxon>
        <taxon>metagenomes</taxon>
        <taxon>ecological metagenomes</taxon>
    </lineage>
</organism>
<gene>
    <name evidence="3" type="ORF">MNBD_PLANCTO03-2053</name>
</gene>
<evidence type="ECO:0000313" key="3">
    <source>
        <dbReference type="EMBL" id="VAX40657.1"/>
    </source>
</evidence>
<evidence type="ECO:0000256" key="1">
    <source>
        <dbReference type="SAM" id="MobiDB-lite"/>
    </source>
</evidence>
<accession>A0A3B1E846</accession>
<evidence type="ECO:0000256" key="2">
    <source>
        <dbReference type="SAM" id="Phobius"/>
    </source>
</evidence>
<feature type="non-terminal residue" evidence="3">
    <location>
        <position position="100"/>
    </location>
</feature>
<dbReference type="PROSITE" id="PS51257">
    <property type="entry name" value="PROKAR_LIPOPROTEIN"/>
    <property type="match status" value="1"/>
</dbReference>
<reference evidence="3" key="1">
    <citation type="submission" date="2018-06" db="EMBL/GenBank/DDBJ databases">
        <authorList>
            <person name="Zhirakovskaya E."/>
        </authorList>
    </citation>
    <scope>NUCLEOTIDE SEQUENCE</scope>
</reference>
<feature type="transmembrane region" description="Helical" evidence="2">
    <location>
        <begin position="12"/>
        <end position="32"/>
    </location>
</feature>